<dbReference type="Pfam" id="PF07963">
    <property type="entry name" value="N_methyl"/>
    <property type="match status" value="1"/>
</dbReference>
<dbReference type="RefSeq" id="WP_169116402.1">
    <property type="nucleotide sequence ID" value="NZ_JAAAUB010000018.1"/>
</dbReference>
<evidence type="ECO:0000313" key="3">
    <source>
        <dbReference type="Proteomes" id="UP000669605"/>
    </source>
</evidence>
<dbReference type="InterPro" id="IPR012902">
    <property type="entry name" value="N_methyl_site"/>
</dbReference>
<keyword evidence="1" id="KW-1133">Transmembrane helix</keyword>
<dbReference type="NCBIfam" id="TIGR02523">
    <property type="entry name" value="type_IV_pilV"/>
    <property type="match status" value="1"/>
</dbReference>
<protein>
    <submittedName>
        <fullName evidence="2">Type IV pilus modification protein PilV</fullName>
    </submittedName>
</protein>
<evidence type="ECO:0000313" key="2">
    <source>
        <dbReference type="EMBL" id="NMH17392.1"/>
    </source>
</evidence>
<dbReference type="Proteomes" id="UP000669605">
    <property type="component" value="Unassembled WGS sequence"/>
</dbReference>
<sequence>MSSVFRPSRQRGFSLLEVLIAALIFAIGLLGLASLQARMLAAANSSYERAAAAIYANSILDAMRAAVLSADSVNRLDVAKAYVQQNWLCDPPNGSEIAQNDLHHWIVEMQTNLHPTACGRIDEIAANTLTYRVHVCWADSAGGENTDADNCRNGEPATLFTLESRL</sequence>
<organism evidence="2 3">
    <name type="scientific">Tepidiphilus baoligensis</name>
    <dbReference type="NCBI Taxonomy" id="2698687"/>
    <lineage>
        <taxon>Bacteria</taxon>
        <taxon>Pseudomonadati</taxon>
        <taxon>Pseudomonadota</taxon>
        <taxon>Hydrogenophilia</taxon>
        <taxon>Hydrogenophilales</taxon>
        <taxon>Hydrogenophilaceae</taxon>
        <taxon>Tepidiphilus</taxon>
    </lineage>
</organism>
<keyword evidence="1" id="KW-0472">Membrane</keyword>
<name>A0ABX1QN48_9PROT</name>
<keyword evidence="3" id="KW-1185">Reference proteome</keyword>
<keyword evidence="1" id="KW-0812">Transmembrane</keyword>
<comment type="caution">
    <text evidence="2">The sequence shown here is derived from an EMBL/GenBank/DDBJ whole genome shotgun (WGS) entry which is preliminary data.</text>
</comment>
<dbReference type="NCBIfam" id="TIGR02532">
    <property type="entry name" value="IV_pilin_GFxxxE"/>
    <property type="match status" value="1"/>
</dbReference>
<feature type="transmembrane region" description="Helical" evidence="1">
    <location>
        <begin position="12"/>
        <end position="35"/>
    </location>
</feature>
<proteinExistence type="predicted"/>
<accession>A0ABX1QN48</accession>
<dbReference type="InterPro" id="IPR013362">
    <property type="entry name" value="Pilus_4_PilV"/>
</dbReference>
<evidence type="ECO:0000256" key="1">
    <source>
        <dbReference type="SAM" id="Phobius"/>
    </source>
</evidence>
<gene>
    <name evidence="2" type="primary">pilV</name>
    <name evidence="2" type="ORF">GV368_09870</name>
</gene>
<reference evidence="2 3" key="1">
    <citation type="journal article" date="2020" name="Curr. Microbiol.">
        <title>Tepidiphilus baoligensis sp. nov., a Novel Bacterium of the Family Hydrogenophilaceae Isolated from an Oil Reservoir.</title>
        <authorList>
            <person name="Zhang X."/>
            <person name="Wang G."/>
            <person name="Ma X."/>
            <person name="Yu J."/>
            <person name="You J."/>
            <person name="Xue Y."/>
            <person name="Ma Y."/>
        </authorList>
    </citation>
    <scope>NUCLEOTIDE SEQUENCE [LARGE SCALE GENOMIC DNA]</scope>
    <source>
        <strain evidence="2 3">B18-69</strain>
    </source>
</reference>
<dbReference type="EMBL" id="JAAAUB010000018">
    <property type="protein sequence ID" value="NMH17392.1"/>
    <property type="molecule type" value="Genomic_DNA"/>
</dbReference>